<name>A0A1C4ZQE3_9ACTN</name>
<dbReference type="AlphaFoldDB" id="A0A1C4ZQE3"/>
<feature type="region of interest" description="Disordered" evidence="1">
    <location>
        <begin position="112"/>
        <end position="182"/>
    </location>
</feature>
<evidence type="ECO:0000256" key="1">
    <source>
        <dbReference type="SAM" id="MobiDB-lite"/>
    </source>
</evidence>
<reference evidence="2 3" key="1">
    <citation type="submission" date="2016-06" db="EMBL/GenBank/DDBJ databases">
        <authorList>
            <person name="Kjaerup R.B."/>
            <person name="Dalgaard T.S."/>
            <person name="Juul-Madsen H.R."/>
        </authorList>
    </citation>
    <scope>NUCLEOTIDE SEQUENCE [LARGE SCALE GENOMIC DNA]</scope>
    <source>
        <strain evidence="2 3">DSM 43821</strain>
    </source>
</reference>
<evidence type="ECO:0000313" key="2">
    <source>
        <dbReference type="EMBL" id="SCF35198.1"/>
    </source>
</evidence>
<protein>
    <submittedName>
        <fullName evidence="2">Uncharacterized protein</fullName>
    </submittedName>
</protein>
<feature type="compositionally biased region" description="Low complexity" evidence="1">
    <location>
        <begin position="165"/>
        <end position="175"/>
    </location>
</feature>
<accession>A0A1C4ZQE3</accession>
<dbReference type="Proteomes" id="UP000198228">
    <property type="component" value="Chromosome I"/>
</dbReference>
<evidence type="ECO:0000313" key="3">
    <source>
        <dbReference type="Proteomes" id="UP000198228"/>
    </source>
</evidence>
<gene>
    <name evidence="2" type="ORF">GA0074696_4732</name>
</gene>
<sequence>MIGTDSYVRPSDEKDWVHVDLKRVKRDDPFLRFDWADPTGLKTFTSTITSVQRTGPHFWTGRFDPDGANVQSFLPVGAPSIVSLGMPLSPFTITTDDQGWVTSIKVELTPSAGPKLTMTTTMSGHGKAPQIKAPARAGRRPTSTTSGDAQRLSRRRGGAGPGGPPARSSRSTPTGSVPPPAG</sequence>
<proteinExistence type="predicted"/>
<dbReference type="RefSeq" id="WP_231925128.1">
    <property type="nucleotide sequence ID" value="NZ_LT607410.1"/>
</dbReference>
<organism evidence="2 3">
    <name type="scientific">Micromonospora purpureochromogenes</name>
    <dbReference type="NCBI Taxonomy" id="47872"/>
    <lineage>
        <taxon>Bacteria</taxon>
        <taxon>Bacillati</taxon>
        <taxon>Actinomycetota</taxon>
        <taxon>Actinomycetes</taxon>
        <taxon>Micromonosporales</taxon>
        <taxon>Micromonosporaceae</taxon>
        <taxon>Micromonospora</taxon>
    </lineage>
</organism>
<dbReference type="EMBL" id="LT607410">
    <property type="protein sequence ID" value="SCF35198.1"/>
    <property type="molecule type" value="Genomic_DNA"/>
</dbReference>